<dbReference type="OrthoDB" id="1931120at2"/>
<dbReference type="PANTHER" id="PTHR43547">
    <property type="entry name" value="TWO-COMPONENT HISTIDINE KINASE"/>
    <property type="match status" value="1"/>
</dbReference>
<dbReference type="EC" id="2.7.13.3" evidence="2"/>
<dbReference type="PRINTS" id="PR00344">
    <property type="entry name" value="BCTRLSENSOR"/>
</dbReference>
<evidence type="ECO:0000259" key="5">
    <source>
        <dbReference type="PROSITE" id="PS50109"/>
    </source>
</evidence>
<feature type="domain" description="Histidine kinase" evidence="5">
    <location>
        <begin position="300"/>
        <end position="514"/>
    </location>
</feature>
<keyword evidence="3 4" id="KW-0597">Phosphoprotein</keyword>
<dbReference type="Gene3D" id="3.40.50.2300">
    <property type="match status" value="1"/>
</dbReference>
<dbReference type="NCBIfam" id="TIGR00229">
    <property type="entry name" value="sensory_box"/>
    <property type="match status" value="1"/>
</dbReference>
<dbReference type="GO" id="GO:0000155">
    <property type="term" value="F:phosphorelay sensor kinase activity"/>
    <property type="evidence" value="ECO:0007669"/>
    <property type="project" value="InterPro"/>
</dbReference>
<dbReference type="Gene3D" id="1.10.287.130">
    <property type="match status" value="1"/>
</dbReference>
<sequence>MSTVSETPTDPEQACVLLVDDNPQNLKVLYETLRDKGYQLLIANDGEKALQLARRHHPEVILLDIMMPGMDGFEVCKHLRADTDTALSAIIFLSALNDIDAKVRGFNMGGADYIAKPFQAQEVMARVDTQIRVIQLERVMQARNRQLESEQASLLNAIFEGIYGLDPQGVITFANPAAAEIAGAEQDALVGRRIGDLHFTHDSGEEASHAGRVLCQDGAAVLRRGVTMTRADGTSFQAEYRAAPRFENGELTGSVLVFRDITEELAQERALEETRDLVAEQREQLAHASRLSVMGEMAAGVAHEVNQPLTAIANYVSLVSRMMEKDTLDQDALAEVLEKITAQSHRASEVIRRIRQFVHQPATGKETVDVARLLVESREFAEVDSRNNAIEVSLSIPQHLPYAVADPVQVQQVVLNLIRNALEASRNCGSEEPVEVSAEALEDAVCVRVADRGCGLPEDAEERLFQPFYSNKDEGMGIGLSLCRSLITGQNGEIGFERREGGGTVFWFSLPLADGTVPDPE</sequence>
<reference evidence="9 10" key="1">
    <citation type="submission" date="2019-11" db="EMBL/GenBank/DDBJ databases">
        <title>Genome sequences of 17 halophilic strains isolated from different environments.</title>
        <authorList>
            <person name="Furrow R.E."/>
        </authorList>
    </citation>
    <scope>NUCLEOTIDE SEQUENCE [LARGE SCALE GENOMIC DNA]</scope>
    <source>
        <strain evidence="9 10">22507_15_FS</strain>
    </source>
</reference>
<organism evidence="9 10">
    <name type="scientific">Vreelandella halophila</name>
    <dbReference type="NCBI Taxonomy" id="86177"/>
    <lineage>
        <taxon>Bacteria</taxon>
        <taxon>Pseudomonadati</taxon>
        <taxon>Pseudomonadota</taxon>
        <taxon>Gammaproteobacteria</taxon>
        <taxon>Oceanospirillales</taxon>
        <taxon>Halomonadaceae</taxon>
        <taxon>Vreelandella</taxon>
    </lineage>
</organism>
<accession>A0A9X4YBV8</accession>
<evidence type="ECO:0000256" key="1">
    <source>
        <dbReference type="ARBA" id="ARBA00000085"/>
    </source>
</evidence>
<feature type="domain" description="PAC" evidence="8">
    <location>
        <begin position="222"/>
        <end position="273"/>
    </location>
</feature>
<dbReference type="SMART" id="SM00091">
    <property type="entry name" value="PAS"/>
    <property type="match status" value="1"/>
</dbReference>
<feature type="domain" description="PAS" evidence="7">
    <location>
        <begin position="147"/>
        <end position="192"/>
    </location>
</feature>
<feature type="domain" description="Response regulatory" evidence="6">
    <location>
        <begin position="15"/>
        <end position="131"/>
    </location>
</feature>
<dbReference type="SUPFAM" id="SSF55785">
    <property type="entry name" value="PYP-like sensor domain (PAS domain)"/>
    <property type="match status" value="1"/>
</dbReference>
<dbReference type="InterPro" id="IPR005467">
    <property type="entry name" value="His_kinase_dom"/>
</dbReference>
<dbReference type="SUPFAM" id="SSF55874">
    <property type="entry name" value="ATPase domain of HSP90 chaperone/DNA topoisomerase II/histidine kinase"/>
    <property type="match status" value="1"/>
</dbReference>
<dbReference type="Gene3D" id="3.30.565.10">
    <property type="entry name" value="Histidine kinase-like ATPase, C-terminal domain"/>
    <property type="match status" value="1"/>
</dbReference>
<dbReference type="PANTHER" id="PTHR43547:SF2">
    <property type="entry name" value="HYBRID SIGNAL TRANSDUCTION HISTIDINE KINASE C"/>
    <property type="match status" value="1"/>
</dbReference>
<dbReference type="SMART" id="SM00388">
    <property type="entry name" value="HisKA"/>
    <property type="match status" value="1"/>
</dbReference>
<dbReference type="InterPro" id="IPR000014">
    <property type="entry name" value="PAS"/>
</dbReference>
<evidence type="ECO:0000256" key="3">
    <source>
        <dbReference type="ARBA" id="ARBA00022553"/>
    </source>
</evidence>
<dbReference type="PROSITE" id="PS50110">
    <property type="entry name" value="RESPONSE_REGULATORY"/>
    <property type="match status" value="1"/>
</dbReference>
<dbReference type="SUPFAM" id="SSF52172">
    <property type="entry name" value="CheY-like"/>
    <property type="match status" value="1"/>
</dbReference>
<keyword evidence="10" id="KW-1185">Reference proteome</keyword>
<dbReference type="Pfam" id="PF02518">
    <property type="entry name" value="HATPase_c"/>
    <property type="match status" value="1"/>
</dbReference>
<dbReference type="Pfam" id="PF00989">
    <property type="entry name" value="PAS"/>
    <property type="match status" value="1"/>
</dbReference>
<gene>
    <name evidence="9" type="ORF">GLW01_06070</name>
</gene>
<dbReference type="EMBL" id="WMEX01000003">
    <property type="protein sequence ID" value="MYL26358.1"/>
    <property type="molecule type" value="Genomic_DNA"/>
</dbReference>
<dbReference type="InterPro" id="IPR004358">
    <property type="entry name" value="Sig_transdc_His_kin-like_C"/>
</dbReference>
<dbReference type="InterPro" id="IPR003661">
    <property type="entry name" value="HisK_dim/P_dom"/>
</dbReference>
<dbReference type="Proteomes" id="UP000460751">
    <property type="component" value="Unassembled WGS sequence"/>
</dbReference>
<evidence type="ECO:0000256" key="2">
    <source>
        <dbReference type="ARBA" id="ARBA00012438"/>
    </source>
</evidence>
<comment type="catalytic activity">
    <reaction evidence="1">
        <text>ATP + protein L-histidine = ADP + protein N-phospho-L-histidine.</text>
        <dbReference type="EC" id="2.7.13.3"/>
    </reaction>
</comment>
<dbReference type="InterPro" id="IPR011006">
    <property type="entry name" value="CheY-like_superfamily"/>
</dbReference>
<dbReference type="InterPro" id="IPR035965">
    <property type="entry name" value="PAS-like_dom_sf"/>
</dbReference>
<name>A0A9X4YBV8_9GAMM</name>
<evidence type="ECO:0000313" key="10">
    <source>
        <dbReference type="Proteomes" id="UP000460751"/>
    </source>
</evidence>
<evidence type="ECO:0000313" key="9">
    <source>
        <dbReference type="EMBL" id="MYL26358.1"/>
    </source>
</evidence>
<dbReference type="CDD" id="cd00130">
    <property type="entry name" value="PAS"/>
    <property type="match status" value="1"/>
</dbReference>
<evidence type="ECO:0000259" key="7">
    <source>
        <dbReference type="PROSITE" id="PS50112"/>
    </source>
</evidence>
<evidence type="ECO:0000259" key="8">
    <source>
        <dbReference type="PROSITE" id="PS50113"/>
    </source>
</evidence>
<dbReference type="GO" id="GO:0006355">
    <property type="term" value="P:regulation of DNA-templated transcription"/>
    <property type="evidence" value="ECO:0007669"/>
    <property type="project" value="InterPro"/>
</dbReference>
<dbReference type="CDD" id="cd19920">
    <property type="entry name" value="REC_PA4781-like"/>
    <property type="match status" value="1"/>
</dbReference>
<comment type="caution">
    <text evidence="9">The sequence shown here is derived from an EMBL/GenBank/DDBJ whole genome shotgun (WGS) entry which is preliminary data.</text>
</comment>
<dbReference type="InterPro" id="IPR000700">
    <property type="entry name" value="PAS-assoc_C"/>
</dbReference>
<dbReference type="Pfam" id="PF00072">
    <property type="entry name" value="Response_reg"/>
    <property type="match status" value="1"/>
</dbReference>
<dbReference type="SUPFAM" id="SSF47384">
    <property type="entry name" value="Homodimeric domain of signal transducing histidine kinase"/>
    <property type="match status" value="1"/>
</dbReference>
<dbReference type="InterPro" id="IPR036890">
    <property type="entry name" value="HATPase_C_sf"/>
</dbReference>
<dbReference type="InterPro" id="IPR001789">
    <property type="entry name" value="Sig_transdc_resp-reg_receiver"/>
</dbReference>
<dbReference type="InterPro" id="IPR013767">
    <property type="entry name" value="PAS_fold"/>
</dbReference>
<feature type="modified residue" description="4-aspartylphosphate" evidence="4">
    <location>
        <position position="64"/>
    </location>
</feature>
<dbReference type="RefSeq" id="WP_151441583.1">
    <property type="nucleotide sequence ID" value="NZ_WMEX01000003.1"/>
</dbReference>
<dbReference type="PROSITE" id="PS50113">
    <property type="entry name" value="PAC"/>
    <property type="match status" value="1"/>
</dbReference>
<dbReference type="PROSITE" id="PS50109">
    <property type="entry name" value="HIS_KIN"/>
    <property type="match status" value="1"/>
</dbReference>
<evidence type="ECO:0000259" key="6">
    <source>
        <dbReference type="PROSITE" id="PS50110"/>
    </source>
</evidence>
<dbReference type="SMART" id="SM00387">
    <property type="entry name" value="HATPase_c"/>
    <property type="match status" value="1"/>
</dbReference>
<evidence type="ECO:0000256" key="4">
    <source>
        <dbReference type="PROSITE-ProRule" id="PRU00169"/>
    </source>
</evidence>
<dbReference type="Pfam" id="PF00512">
    <property type="entry name" value="HisKA"/>
    <property type="match status" value="1"/>
</dbReference>
<dbReference type="AlphaFoldDB" id="A0A9X4YBV8"/>
<dbReference type="PROSITE" id="PS50112">
    <property type="entry name" value="PAS"/>
    <property type="match status" value="1"/>
</dbReference>
<protein>
    <recommendedName>
        <fullName evidence="2">histidine kinase</fullName>
        <ecNumber evidence="2">2.7.13.3</ecNumber>
    </recommendedName>
</protein>
<dbReference type="SMART" id="SM00448">
    <property type="entry name" value="REC"/>
    <property type="match status" value="1"/>
</dbReference>
<proteinExistence type="predicted"/>
<dbReference type="Gene3D" id="3.30.450.20">
    <property type="entry name" value="PAS domain"/>
    <property type="match status" value="1"/>
</dbReference>
<dbReference type="CDD" id="cd00082">
    <property type="entry name" value="HisKA"/>
    <property type="match status" value="1"/>
</dbReference>
<dbReference type="InterPro" id="IPR036097">
    <property type="entry name" value="HisK_dim/P_sf"/>
</dbReference>
<dbReference type="InterPro" id="IPR003594">
    <property type="entry name" value="HATPase_dom"/>
</dbReference>